<dbReference type="AlphaFoldDB" id="A0A0F9QWI3"/>
<gene>
    <name evidence="1" type="ORF">LCGC14_0669490</name>
</gene>
<accession>A0A0F9QWI3</accession>
<reference evidence="1" key="1">
    <citation type="journal article" date="2015" name="Nature">
        <title>Complex archaea that bridge the gap between prokaryotes and eukaryotes.</title>
        <authorList>
            <person name="Spang A."/>
            <person name="Saw J.H."/>
            <person name="Jorgensen S.L."/>
            <person name="Zaremba-Niedzwiedzka K."/>
            <person name="Martijn J."/>
            <person name="Lind A.E."/>
            <person name="van Eijk R."/>
            <person name="Schleper C."/>
            <person name="Guy L."/>
            <person name="Ettema T.J."/>
        </authorList>
    </citation>
    <scope>NUCLEOTIDE SEQUENCE</scope>
</reference>
<dbReference type="EMBL" id="LAZR01001312">
    <property type="protein sequence ID" value="KKN46769.1"/>
    <property type="molecule type" value="Genomic_DNA"/>
</dbReference>
<evidence type="ECO:0000313" key="1">
    <source>
        <dbReference type="EMBL" id="KKN46769.1"/>
    </source>
</evidence>
<sequence length="95" mass="11592">MSKLETENKILRRLLWLRHGCPSNALYGDDGELQCHNCIIDFKRISARALDKRFFELGMEKYEIRPKKKQRKKGRESRRFRFIDFSFLKKIRRTK</sequence>
<organism evidence="1">
    <name type="scientific">marine sediment metagenome</name>
    <dbReference type="NCBI Taxonomy" id="412755"/>
    <lineage>
        <taxon>unclassified sequences</taxon>
        <taxon>metagenomes</taxon>
        <taxon>ecological metagenomes</taxon>
    </lineage>
</organism>
<protein>
    <submittedName>
        <fullName evidence="1">Uncharacterized protein</fullName>
    </submittedName>
</protein>
<proteinExistence type="predicted"/>
<comment type="caution">
    <text evidence="1">The sequence shown here is derived from an EMBL/GenBank/DDBJ whole genome shotgun (WGS) entry which is preliminary data.</text>
</comment>
<name>A0A0F9QWI3_9ZZZZ</name>